<organism evidence="2 3">
    <name type="scientific">Halobellus litoreus</name>
    <dbReference type="NCBI Taxonomy" id="755310"/>
    <lineage>
        <taxon>Archaea</taxon>
        <taxon>Methanobacteriati</taxon>
        <taxon>Methanobacteriota</taxon>
        <taxon>Stenosarchaea group</taxon>
        <taxon>Halobacteria</taxon>
        <taxon>Halobacteriales</taxon>
        <taxon>Haloferacaceae</taxon>
        <taxon>Halobellus</taxon>
    </lineage>
</organism>
<dbReference type="Gene3D" id="2.60.40.1120">
    <property type="entry name" value="Carboxypeptidase-like, regulatory domain"/>
    <property type="match status" value="1"/>
</dbReference>
<evidence type="ECO:0000256" key="1">
    <source>
        <dbReference type="SAM" id="MobiDB-lite"/>
    </source>
</evidence>
<accession>A0ABD6DW20</accession>
<sequence>MSRDRETWEVTQRVGELTTKLSFAVELVDAYTEGRPLGSPTVGLAAQRVVAVENPSGYYLFPDLTTDPVDVVVDGGDRYFDERVTVYHSTSAPDDASAVEVTDRSTPVEISLTPTPAFQFAPGTTTIRGTVVDDAGTAVVDAAVSLDGFAPTARTTATGEFALLVPATASDVVRDGDGKRVTDPTASTGGGSSEDPGNGPPGDGPPGNGPPGDGPGNGPPGNGPPDDGRPPNAASLPDPRLVVRHPDGSTVDTDLYVEAGRLTVLRIQLGGESLTADRLGIY</sequence>
<dbReference type="Proteomes" id="UP001597092">
    <property type="component" value="Unassembled WGS sequence"/>
</dbReference>
<feature type="compositionally biased region" description="Pro residues" evidence="1">
    <location>
        <begin position="198"/>
        <end position="223"/>
    </location>
</feature>
<dbReference type="SUPFAM" id="SSF49452">
    <property type="entry name" value="Starch-binding domain-like"/>
    <property type="match status" value="1"/>
</dbReference>
<evidence type="ECO:0000313" key="2">
    <source>
        <dbReference type="EMBL" id="MFD1686065.1"/>
    </source>
</evidence>
<dbReference type="AlphaFoldDB" id="A0ABD6DW20"/>
<dbReference type="InterPro" id="IPR013784">
    <property type="entry name" value="Carb-bd-like_fold"/>
</dbReference>
<proteinExistence type="predicted"/>
<evidence type="ECO:0000313" key="3">
    <source>
        <dbReference type="Proteomes" id="UP001597092"/>
    </source>
</evidence>
<keyword evidence="3" id="KW-1185">Reference proteome</keyword>
<reference evidence="2 3" key="1">
    <citation type="journal article" date="2019" name="Int. J. Syst. Evol. Microbiol.">
        <title>The Global Catalogue of Microorganisms (GCM) 10K type strain sequencing project: providing services to taxonomists for standard genome sequencing and annotation.</title>
        <authorList>
            <consortium name="The Broad Institute Genomics Platform"/>
            <consortium name="The Broad Institute Genome Sequencing Center for Infectious Disease"/>
            <person name="Wu L."/>
            <person name="Ma J."/>
        </authorList>
    </citation>
    <scope>NUCLEOTIDE SEQUENCE [LARGE SCALE GENOMIC DNA]</scope>
    <source>
        <strain evidence="2 3">CGMCC 1.10387</strain>
    </source>
</reference>
<evidence type="ECO:0008006" key="4">
    <source>
        <dbReference type="Google" id="ProtNLM"/>
    </source>
</evidence>
<protein>
    <recommendedName>
        <fullName evidence="4">Carboxypeptidase regulatory-like domain-containing protein</fullName>
    </recommendedName>
</protein>
<gene>
    <name evidence="2" type="ORF">ACFSAS_10620</name>
</gene>
<comment type="caution">
    <text evidence="2">The sequence shown here is derived from an EMBL/GenBank/DDBJ whole genome shotgun (WGS) entry which is preliminary data.</text>
</comment>
<feature type="region of interest" description="Disordered" evidence="1">
    <location>
        <begin position="174"/>
        <end position="248"/>
    </location>
</feature>
<dbReference type="RefSeq" id="WP_256308690.1">
    <property type="nucleotide sequence ID" value="NZ_JANHAW010000003.1"/>
</dbReference>
<dbReference type="EMBL" id="JBHUDP010000003">
    <property type="protein sequence ID" value="MFD1686065.1"/>
    <property type="molecule type" value="Genomic_DNA"/>
</dbReference>
<name>A0ABD6DW20_9EURY</name>